<gene>
    <name evidence="2" type="ORF">SAMN05421665_1349</name>
</gene>
<dbReference type="OrthoDB" id="7510023at2"/>
<protein>
    <recommendedName>
        <fullName evidence="4">DUF2842 domain-containing protein</fullName>
    </recommendedName>
</protein>
<feature type="transmembrane region" description="Helical" evidence="1">
    <location>
        <begin position="9"/>
        <end position="33"/>
    </location>
</feature>
<organism evidence="2 3">
    <name type="scientific">Yoonia rosea</name>
    <dbReference type="NCBI Taxonomy" id="287098"/>
    <lineage>
        <taxon>Bacteria</taxon>
        <taxon>Pseudomonadati</taxon>
        <taxon>Pseudomonadota</taxon>
        <taxon>Alphaproteobacteria</taxon>
        <taxon>Rhodobacterales</taxon>
        <taxon>Paracoccaceae</taxon>
        <taxon>Yoonia</taxon>
    </lineage>
</organism>
<evidence type="ECO:0008006" key="4">
    <source>
        <dbReference type="Google" id="ProtNLM"/>
    </source>
</evidence>
<dbReference type="RefSeq" id="WP_076658918.1">
    <property type="nucleotide sequence ID" value="NZ_FTPR01000001.1"/>
</dbReference>
<dbReference type="Proteomes" id="UP000186997">
    <property type="component" value="Unassembled WGS sequence"/>
</dbReference>
<keyword evidence="3" id="KW-1185">Reference proteome</keyword>
<keyword evidence="1" id="KW-0472">Membrane</keyword>
<evidence type="ECO:0000256" key="1">
    <source>
        <dbReference type="SAM" id="Phobius"/>
    </source>
</evidence>
<evidence type="ECO:0000313" key="3">
    <source>
        <dbReference type="Proteomes" id="UP000186997"/>
    </source>
</evidence>
<keyword evidence="1" id="KW-1133">Transmembrane helix</keyword>
<dbReference type="Pfam" id="PF11003">
    <property type="entry name" value="DUF2842"/>
    <property type="match status" value="1"/>
</dbReference>
<dbReference type="AlphaFoldDB" id="A0A1R3WU71"/>
<dbReference type="EMBL" id="FTPR01000001">
    <property type="protein sequence ID" value="SIT81890.1"/>
    <property type="molecule type" value="Genomic_DNA"/>
</dbReference>
<keyword evidence="1" id="KW-0812">Transmembrane</keyword>
<accession>A0A1R3WU71</accession>
<proteinExistence type="predicted"/>
<name>A0A1R3WU71_9RHOB</name>
<sequence length="79" mass="8949">MTYKARKKLALFVLVVGLPIYIIVAVTIMSYMMTQEVRFPLVVEFIVYVVLGIGWAFPLKWVFKGIGQPDPDAPESSQK</sequence>
<feature type="transmembrane region" description="Helical" evidence="1">
    <location>
        <begin position="39"/>
        <end position="57"/>
    </location>
</feature>
<dbReference type="STRING" id="287098.SAMN05421665_1349"/>
<dbReference type="InterPro" id="IPR021265">
    <property type="entry name" value="DUF2842"/>
</dbReference>
<reference evidence="3" key="1">
    <citation type="submission" date="2017-01" db="EMBL/GenBank/DDBJ databases">
        <authorList>
            <person name="Varghese N."/>
            <person name="Submissions S."/>
        </authorList>
    </citation>
    <scope>NUCLEOTIDE SEQUENCE [LARGE SCALE GENOMIC DNA]</scope>
    <source>
        <strain evidence="3">DSM 29591</strain>
    </source>
</reference>
<evidence type="ECO:0000313" key="2">
    <source>
        <dbReference type="EMBL" id="SIT81890.1"/>
    </source>
</evidence>